<evidence type="ECO:0000313" key="3">
    <source>
        <dbReference type="EMBL" id="GEK89561.1"/>
    </source>
</evidence>
<dbReference type="OrthoDB" id="9775224at2"/>
<feature type="coiled-coil region" evidence="1">
    <location>
        <begin position="255"/>
        <end position="282"/>
    </location>
</feature>
<evidence type="ECO:0000256" key="1">
    <source>
        <dbReference type="SAM" id="Coils"/>
    </source>
</evidence>
<reference evidence="3 6" key="2">
    <citation type="submission" date="2019-07" db="EMBL/GenBank/DDBJ databases">
        <title>Whole genome shotgun sequence of Alkalibacterium putridalgicola NBRC 103243.</title>
        <authorList>
            <person name="Hosoyama A."/>
            <person name="Uohara A."/>
            <person name="Ohji S."/>
            <person name="Ichikawa N."/>
        </authorList>
    </citation>
    <scope>NUCLEOTIDE SEQUENCE [LARGE SCALE GENOMIC DNA]</scope>
    <source>
        <strain evidence="3 6">NBRC 103243</strain>
    </source>
</reference>
<dbReference type="PANTHER" id="PTHR34383">
    <property type="entry name" value="POLYPHOSPHATE:AMP PHOSPHOTRANSFERASE-RELATED"/>
    <property type="match status" value="1"/>
</dbReference>
<dbReference type="GO" id="GO:0016740">
    <property type="term" value="F:transferase activity"/>
    <property type="evidence" value="ECO:0007669"/>
    <property type="project" value="UniProtKB-KW"/>
</dbReference>
<evidence type="ECO:0000313" key="6">
    <source>
        <dbReference type="Proteomes" id="UP000321425"/>
    </source>
</evidence>
<evidence type="ECO:0000313" key="5">
    <source>
        <dbReference type="Proteomes" id="UP000198548"/>
    </source>
</evidence>
<dbReference type="EMBL" id="BJUX01000017">
    <property type="protein sequence ID" value="GEK89561.1"/>
    <property type="molecule type" value="Genomic_DNA"/>
</dbReference>
<proteinExistence type="predicted"/>
<dbReference type="Pfam" id="PF03976">
    <property type="entry name" value="PPK2"/>
    <property type="match status" value="2"/>
</dbReference>
<keyword evidence="6" id="KW-1185">Reference proteome</keyword>
<organism evidence="4 5">
    <name type="scientific">Alkalibacterium putridalgicola</name>
    <dbReference type="NCBI Taxonomy" id="426703"/>
    <lineage>
        <taxon>Bacteria</taxon>
        <taxon>Bacillati</taxon>
        <taxon>Bacillota</taxon>
        <taxon>Bacilli</taxon>
        <taxon>Lactobacillales</taxon>
        <taxon>Carnobacteriaceae</taxon>
        <taxon>Alkalibacterium</taxon>
    </lineage>
</organism>
<feature type="coiled-coil region" evidence="1">
    <location>
        <begin position="111"/>
        <end position="138"/>
    </location>
</feature>
<dbReference type="RefSeq" id="WP_091488630.1">
    <property type="nucleotide sequence ID" value="NZ_BJUX01000017.1"/>
</dbReference>
<dbReference type="InterPro" id="IPR022488">
    <property type="entry name" value="PPK2-related"/>
</dbReference>
<accession>A0A1H7UY93</accession>
<protein>
    <submittedName>
        <fullName evidence="4">Polyphosphate:AMP phosphotransferase</fullName>
    </submittedName>
</protein>
<dbReference type="SUPFAM" id="SSF52540">
    <property type="entry name" value="P-loop containing nucleoside triphosphate hydrolases"/>
    <property type="match status" value="2"/>
</dbReference>
<name>A0A1H7UY93_9LACT</name>
<dbReference type="Proteomes" id="UP000198548">
    <property type="component" value="Unassembled WGS sequence"/>
</dbReference>
<dbReference type="PANTHER" id="PTHR34383:SF3">
    <property type="entry name" value="POLYPHOSPHATE:AMP PHOSPHOTRANSFERASE"/>
    <property type="match status" value="1"/>
</dbReference>
<dbReference type="EMBL" id="FOBL01000020">
    <property type="protein sequence ID" value="SEM01739.1"/>
    <property type="molecule type" value="Genomic_DNA"/>
</dbReference>
<dbReference type="InterPro" id="IPR027417">
    <property type="entry name" value="P-loop_NTPase"/>
</dbReference>
<keyword evidence="1" id="KW-0175">Coiled coil</keyword>
<feature type="domain" description="Polyphosphate kinase-2-related" evidence="2">
    <location>
        <begin position="264"/>
        <end position="486"/>
    </location>
</feature>
<evidence type="ECO:0000259" key="2">
    <source>
        <dbReference type="Pfam" id="PF03976"/>
    </source>
</evidence>
<keyword evidence="4" id="KW-0808">Transferase</keyword>
<gene>
    <name evidence="3" type="ORF">APU01nite_16000</name>
    <name evidence="4" type="ORF">SAMN04488100_12040</name>
</gene>
<sequence>MITEYDFNDFENPYSQFKTKELGERLSRAQRLIGNLDIPVLIIIDGWESSGKGYVIKDLVKELNPKHFKVSVFETPTEEERTRPFLCRFWNKTPRYGDIAIYDRSFYFKLFNDLSIEQEELEQNIEDISSIEKQLLDDNAIIIKFFLHQKEDTLQKRIDELKGDEYRSFMISERDEDQYDQYHDYLEHFDKILEKSDFTFSKWHVVSSEDKKEASDKVLGMSIDLIHEGIDRIMGMKNGGLRRQMRDYVPMEKPLNKLNLNLKLDDDEYDELKDELQMEAQELAFELYTKGIPTILVFEGVDAAGKGGAIERLTREMDPRGYEVVTTSAPSQLEREHHYLWRFYKDFPKEGDMKIFDRSWYGRVMVERVEDLADMEEWNRAYKEINQMEKHLYNAGTLILKFFIYIDKNEQLDRFKDRETEPDKVYKLTDEDWRNREKWNEHIEAMNEMLVRTDTDHAPWIIVEGQQKKYARIKVLKTFIEQAKKKIEQWDA</sequence>
<dbReference type="STRING" id="426703.SAMN04488100_12040"/>
<feature type="domain" description="Polyphosphate kinase-2-related" evidence="2">
    <location>
        <begin position="18"/>
        <end position="221"/>
    </location>
</feature>
<dbReference type="Proteomes" id="UP000321425">
    <property type="component" value="Unassembled WGS sequence"/>
</dbReference>
<dbReference type="Gene3D" id="3.40.50.300">
    <property type="entry name" value="P-loop containing nucleotide triphosphate hydrolases"/>
    <property type="match status" value="2"/>
</dbReference>
<dbReference type="AlphaFoldDB" id="A0A1H7UY93"/>
<reference evidence="4 5" key="1">
    <citation type="submission" date="2016-10" db="EMBL/GenBank/DDBJ databases">
        <authorList>
            <person name="de Groot N.N."/>
        </authorList>
    </citation>
    <scope>NUCLEOTIDE SEQUENCE [LARGE SCALE GENOMIC DNA]</scope>
    <source>
        <strain evidence="4 5">DSM 19182</strain>
    </source>
</reference>
<evidence type="ECO:0000313" key="4">
    <source>
        <dbReference type="EMBL" id="SEM01739.1"/>
    </source>
</evidence>